<dbReference type="PANTHER" id="PTHR13206:SF0">
    <property type="entry name" value="E3 UBIQUITIN-PROTEIN LIGASE FANCL"/>
    <property type="match status" value="1"/>
</dbReference>
<proteinExistence type="predicted"/>
<dbReference type="EMBL" id="KQ964700">
    <property type="protein sequence ID" value="KXN66664.1"/>
    <property type="molecule type" value="Genomic_DNA"/>
</dbReference>
<dbReference type="Pfam" id="PF18890">
    <property type="entry name" value="FANCL_d2"/>
    <property type="match status" value="1"/>
</dbReference>
<accession>A0A137NVN7</accession>
<name>A0A137NVN7_CONC2</name>
<evidence type="ECO:0000313" key="4">
    <source>
        <dbReference type="Proteomes" id="UP000070444"/>
    </source>
</evidence>
<dbReference type="STRING" id="796925.A0A137NVN7"/>
<dbReference type="PANTHER" id="PTHR13206">
    <property type="entry name" value="UBIQUITIN LIGASE PROTEIN PHF9 FANCONI ANEMIA GROUP L PROTEIN"/>
    <property type="match status" value="1"/>
</dbReference>
<dbReference type="InterPro" id="IPR043898">
    <property type="entry name" value="FANCL_d2"/>
</dbReference>
<organism evidence="3 4">
    <name type="scientific">Conidiobolus coronatus (strain ATCC 28846 / CBS 209.66 / NRRL 28638)</name>
    <name type="common">Delacroixia coronata</name>
    <dbReference type="NCBI Taxonomy" id="796925"/>
    <lineage>
        <taxon>Eukaryota</taxon>
        <taxon>Fungi</taxon>
        <taxon>Fungi incertae sedis</taxon>
        <taxon>Zoopagomycota</taxon>
        <taxon>Entomophthoromycotina</taxon>
        <taxon>Entomophthoromycetes</taxon>
        <taxon>Entomophthorales</taxon>
        <taxon>Ancylistaceae</taxon>
        <taxon>Conidiobolus</taxon>
    </lineage>
</organism>
<sequence length="206" mass="24235">MNSFPLLLPINLNNTHYSGYITINGKEYFIDIKTTNRKGNRLSNVEFYCELELENLLKDLKEEIFKKLDWFSDLESLLNYLKNLIEEKNNNNKLSNLDLNWFNNSSIFHSIIQELQQFNANCIKAINSKFTNYELTIQDSFGRDHDIILKLDYDYPQTLPSIELQLPNNQNYIISKSQFNKLSKSDYLITNCLNICVKTNLIHFGK</sequence>
<dbReference type="GO" id="GO:0006513">
    <property type="term" value="P:protein monoubiquitination"/>
    <property type="evidence" value="ECO:0007669"/>
    <property type="project" value="TreeGrafter"/>
</dbReference>
<dbReference type="CDD" id="cd23831">
    <property type="entry name" value="DRWD-N_FANCL"/>
    <property type="match status" value="1"/>
</dbReference>
<dbReference type="Proteomes" id="UP000070444">
    <property type="component" value="Unassembled WGS sequence"/>
</dbReference>
<reference evidence="3 4" key="1">
    <citation type="journal article" date="2015" name="Genome Biol. Evol.">
        <title>Phylogenomic analyses indicate that early fungi evolved digesting cell walls of algal ancestors of land plants.</title>
        <authorList>
            <person name="Chang Y."/>
            <person name="Wang S."/>
            <person name="Sekimoto S."/>
            <person name="Aerts A.L."/>
            <person name="Choi C."/>
            <person name="Clum A."/>
            <person name="LaButti K.M."/>
            <person name="Lindquist E.A."/>
            <person name="Yee Ngan C."/>
            <person name="Ohm R.A."/>
            <person name="Salamov A.A."/>
            <person name="Grigoriev I.V."/>
            <person name="Spatafora J.W."/>
            <person name="Berbee M.L."/>
        </authorList>
    </citation>
    <scope>NUCLEOTIDE SEQUENCE [LARGE SCALE GENOMIC DNA]</scope>
    <source>
        <strain evidence="3 4">NRRL 28638</strain>
    </source>
</reference>
<keyword evidence="4" id="KW-1185">Reference proteome</keyword>
<dbReference type="GO" id="GO:0036297">
    <property type="term" value="P:interstrand cross-link repair"/>
    <property type="evidence" value="ECO:0007669"/>
    <property type="project" value="InterPro"/>
</dbReference>
<dbReference type="InterPro" id="IPR016135">
    <property type="entry name" value="UBQ-conjugating_enzyme/RWD"/>
</dbReference>
<feature type="domain" description="Fanconi anemia complex subunit FancL WD-repeat containing" evidence="1">
    <location>
        <begin position="2"/>
        <end position="86"/>
    </location>
</feature>
<dbReference type="InterPro" id="IPR026848">
    <property type="entry name" value="Fancl"/>
</dbReference>
<dbReference type="GO" id="GO:0061630">
    <property type="term" value="F:ubiquitin protein ligase activity"/>
    <property type="evidence" value="ECO:0007669"/>
    <property type="project" value="TreeGrafter"/>
</dbReference>
<dbReference type="Gene3D" id="3.10.110.10">
    <property type="entry name" value="Ubiquitin Conjugating Enzyme"/>
    <property type="match status" value="1"/>
</dbReference>
<evidence type="ECO:0000259" key="2">
    <source>
        <dbReference type="Pfam" id="PF18890"/>
    </source>
</evidence>
<evidence type="ECO:0000259" key="1">
    <source>
        <dbReference type="Pfam" id="PF09765"/>
    </source>
</evidence>
<evidence type="ECO:0000313" key="3">
    <source>
        <dbReference type="EMBL" id="KXN66664.1"/>
    </source>
</evidence>
<dbReference type="CDD" id="cd23786">
    <property type="entry name" value="ELF_FANCL"/>
    <property type="match status" value="1"/>
</dbReference>
<gene>
    <name evidence="3" type="ORF">CONCODRAFT_168207</name>
</gene>
<dbReference type="Pfam" id="PF09765">
    <property type="entry name" value="FANCL_d1"/>
    <property type="match status" value="1"/>
</dbReference>
<dbReference type="OrthoDB" id="10263265at2759"/>
<dbReference type="InterPro" id="IPR019162">
    <property type="entry name" value="FancL_WD-rpt_cont_dom"/>
</dbReference>
<dbReference type="AlphaFoldDB" id="A0A137NVN7"/>
<protein>
    <submittedName>
        <fullName evidence="3">Uncharacterized protein</fullName>
    </submittedName>
</protein>
<feature type="domain" description="FANCL UBC-like" evidence="2">
    <location>
        <begin position="107"/>
        <end position="170"/>
    </location>
</feature>
<dbReference type="GO" id="GO:0043240">
    <property type="term" value="C:Fanconi anaemia nuclear complex"/>
    <property type="evidence" value="ECO:0007669"/>
    <property type="project" value="InterPro"/>
</dbReference>